<feature type="compositionally biased region" description="Polar residues" evidence="2">
    <location>
        <begin position="532"/>
        <end position="545"/>
    </location>
</feature>
<dbReference type="STRING" id="36087.A0A077ZM03"/>
<dbReference type="OrthoDB" id="10257284at2759"/>
<dbReference type="GO" id="GO:0016791">
    <property type="term" value="F:phosphatase activity"/>
    <property type="evidence" value="ECO:0007669"/>
    <property type="project" value="TreeGrafter"/>
</dbReference>
<dbReference type="InterPro" id="IPR029033">
    <property type="entry name" value="His_PPase_superfam"/>
</dbReference>
<dbReference type="SUPFAM" id="SSF53254">
    <property type="entry name" value="Phosphoglycerate mutase-like"/>
    <property type="match status" value="1"/>
</dbReference>
<evidence type="ECO:0000313" key="4">
    <source>
        <dbReference type="Proteomes" id="UP000030665"/>
    </source>
</evidence>
<dbReference type="EMBL" id="HG806663">
    <property type="protein sequence ID" value="CDW59635.1"/>
    <property type="molecule type" value="Genomic_DNA"/>
</dbReference>
<dbReference type="AlphaFoldDB" id="A0A077ZM03"/>
<dbReference type="PANTHER" id="PTHR11567:SF171">
    <property type="entry name" value="ACID PHOSPHATASE FAMILY"/>
    <property type="match status" value="1"/>
</dbReference>
<evidence type="ECO:0000256" key="2">
    <source>
        <dbReference type="SAM" id="MobiDB-lite"/>
    </source>
</evidence>
<dbReference type="PANTHER" id="PTHR11567">
    <property type="entry name" value="ACID PHOSPHATASE-RELATED"/>
    <property type="match status" value="1"/>
</dbReference>
<comment type="similarity">
    <text evidence="1">Belongs to the histidine acid phosphatase family.</text>
</comment>
<reference evidence="3" key="2">
    <citation type="submission" date="2014-03" db="EMBL/GenBank/DDBJ databases">
        <title>The whipworm genome and dual-species transcriptomics of an intimate host-pathogen interaction.</title>
        <authorList>
            <person name="Foth B.J."/>
            <person name="Tsai I.J."/>
            <person name="Reid A.J."/>
            <person name="Bancroft A.J."/>
            <person name="Nichol S."/>
            <person name="Tracey A."/>
            <person name="Holroyd N."/>
            <person name="Cotton J.A."/>
            <person name="Stanley E.J."/>
            <person name="Zarowiecki M."/>
            <person name="Liu J.Z."/>
            <person name="Huckvale T."/>
            <person name="Cooper P.J."/>
            <person name="Grencis R.K."/>
            <person name="Berriman M."/>
        </authorList>
    </citation>
    <scope>NUCLEOTIDE SEQUENCE [LARGE SCALE GENOMIC DNA]</scope>
</reference>
<feature type="region of interest" description="Disordered" evidence="2">
    <location>
        <begin position="484"/>
        <end position="597"/>
    </location>
</feature>
<keyword evidence="4" id="KW-1185">Reference proteome</keyword>
<reference evidence="3" key="1">
    <citation type="submission" date="2014-01" db="EMBL/GenBank/DDBJ databases">
        <authorList>
            <person name="Aslett M."/>
        </authorList>
    </citation>
    <scope>NUCLEOTIDE SEQUENCE</scope>
</reference>
<proteinExistence type="inferred from homology"/>
<dbReference type="Gene3D" id="3.40.50.1240">
    <property type="entry name" value="Phosphoglycerate mutase-like"/>
    <property type="match status" value="1"/>
</dbReference>
<dbReference type="Proteomes" id="UP000030665">
    <property type="component" value="Unassembled WGS sequence"/>
</dbReference>
<dbReference type="InterPro" id="IPR050645">
    <property type="entry name" value="Histidine_acid_phosphatase"/>
</dbReference>
<evidence type="ECO:0000256" key="1">
    <source>
        <dbReference type="ARBA" id="ARBA00005375"/>
    </source>
</evidence>
<name>A0A077ZM03_TRITR</name>
<protein>
    <submittedName>
        <fullName evidence="3">His Phos 2 domain containing protein</fullName>
    </submittedName>
</protein>
<organism evidence="3 4">
    <name type="scientific">Trichuris trichiura</name>
    <name type="common">Whipworm</name>
    <name type="synonym">Trichocephalus trichiurus</name>
    <dbReference type="NCBI Taxonomy" id="36087"/>
    <lineage>
        <taxon>Eukaryota</taxon>
        <taxon>Metazoa</taxon>
        <taxon>Ecdysozoa</taxon>
        <taxon>Nematoda</taxon>
        <taxon>Enoplea</taxon>
        <taxon>Dorylaimia</taxon>
        <taxon>Trichinellida</taxon>
        <taxon>Trichuridae</taxon>
        <taxon>Trichuris</taxon>
    </lineage>
</organism>
<evidence type="ECO:0000313" key="3">
    <source>
        <dbReference type="EMBL" id="CDW59635.1"/>
    </source>
</evidence>
<dbReference type="Pfam" id="PF00328">
    <property type="entry name" value="His_Phos_2"/>
    <property type="match status" value="1"/>
</dbReference>
<feature type="compositionally biased region" description="Basic and acidic residues" evidence="2">
    <location>
        <begin position="574"/>
        <end position="584"/>
    </location>
</feature>
<gene>
    <name evidence="3" type="ORF">TTRE_0000797301</name>
</gene>
<sequence length="597" mass="68108">MEKMKCSCWVDFYEDDTMDYYAAGQKIHAIPRAIRSGELVFKGMFPETIAFKDCKGCVKIPIEVIPAENDTMLDLNYANCPYPYRPPLVSCVEIPGKERLTKKHEDVLMQIAKIIKRKPRTMDNYGLHDALLSYRHHGSMKSHLPDWARSDDFYNALSKLISESKTAYVMCQEYQLLRGSNLFKRIADQLSEAAKTNKSESSLKFAGYSAHDFTLIALLVDWDFYIAELDPQFGACIMVELHKIRGQYVVQVWYKQGHYKGPFPVKIKDCDMNCPLEKFVKLAEQLSSIDMSNRDLLTNIRQPMTEKEAASARPLADRWLPRYEESIEAPNPAYCPEKIKVWASPLGNMPIQGEGQSEPRSSYVPDCMDMAFMQAYNQSLKKKPNAVRMNEEHVKAAFIYFEKEKRKYEARQAEIEAEAADDDDVQASEARLKSHKITLSIPDVPADLELALLEYWLEKSQTLRLVTLQRGGRFEVYLTDDESAESYANEGPSTSGQKQKLKTSKRVDAVIPEAAKQKPESRQKKKEGRTAVSKTIATDKQNTLNIPAESNGGSKRRKRKKLQQEPNDANLQKAEAKNKAREQVVDANVGKAKRRRK</sequence>
<dbReference type="InterPro" id="IPR000560">
    <property type="entry name" value="His_Pase_clade-2"/>
</dbReference>
<accession>A0A077ZM03</accession>